<evidence type="ECO:0000313" key="2">
    <source>
        <dbReference type="EMBL" id="TXK13139.1"/>
    </source>
</evidence>
<keyword evidence="1" id="KW-0812">Transmembrane</keyword>
<organism evidence="2 3">
    <name type="scientific">Microbacterium hatanonis</name>
    <dbReference type="NCBI Taxonomy" id="404366"/>
    <lineage>
        <taxon>Bacteria</taxon>
        <taxon>Bacillati</taxon>
        <taxon>Actinomycetota</taxon>
        <taxon>Actinomycetes</taxon>
        <taxon>Micrococcales</taxon>
        <taxon>Microbacteriaceae</taxon>
        <taxon>Microbacterium</taxon>
    </lineage>
</organism>
<keyword evidence="3" id="KW-1185">Reference proteome</keyword>
<accession>A0A5C8I4F3</accession>
<dbReference type="EMBL" id="VRSV01000001">
    <property type="protein sequence ID" value="TXK13139.1"/>
    <property type="molecule type" value="Genomic_DNA"/>
</dbReference>
<comment type="caution">
    <text evidence="2">The sequence shown here is derived from an EMBL/GenBank/DDBJ whole genome shotgun (WGS) entry which is preliminary data.</text>
</comment>
<keyword evidence="1" id="KW-0472">Membrane</keyword>
<name>A0A5C8I4F3_9MICO</name>
<sequence>MIVLVGAGALLLASSGAAILFGVRTRTRSGPRFVARLLIGMLLIALAIGLVIGGLVDLLRP</sequence>
<keyword evidence="1" id="KW-1133">Transmembrane helix</keyword>
<reference evidence="2 3" key="1">
    <citation type="submission" date="2019-08" db="EMBL/GenBank/DDBJ databases">
        <authorList>
            <person name="Dong K."/>
        </authorList>
    </citation>
    <scope>NUCLEOTIDE SEQUENCE [LARGE SCALE GENOMIC DNA]</scope>
    <source>
        <strain evidence="2 3">JCM14558</strain>
    </source>
</reference>
<feature type="transmembrane region" description="Helical" evidence="1">
    <location>
        <begin position="33"/>
        <end position="59"/>
    </location>
</feature>
<proteinExistence type="predicted"/>
<evidence type="ECO:0000313" key="3">
    <source>
        <dbReference type="Proteomes" id="UP000321034"/>
    </source>
</evidence>
<dbReference type="AlphaFoldDB" id="A0A5C8I4F3"/>
<dbReference type="Proteomes" id="UP000321034">
    <property type="component" value="Unassembled WGS sequence"/>
</dbReference>
<gene>
    <name evidence="2" type="ORF">FVP77_06875</name>
</gene>
<protein>
    <submittedName>
        <fullName evidence="2">Uncharacterized protein</fullName>
    </submittedName>
</protein>
<evidence type="ECO:0000256" key="1">
    <source>
        <dbReference type="SAM" id="Phobius"/>
    </source>
</evidence>